<protein>
    <recommendedName>
        <fullName evidence="1">Casein kinase I</fullName>
    </recommendedName>
</protein>
<dbReference type="SUPFAM" id="SSF56112">
    <property type="entry name" value="Protein kinase-like (PK-like)"/>
    <property type="match status" value="1"/>
</dbReference>
<evidence type="ECO:0000259" key="3">
    <source>
        <dbReference type="PROSITE" id="PS50011"/>
    </source>
</evidence>
<feature type="region of interest" description="Disordered" evidence="2">
    <location>
        <begin position="322"/>
        <end position="360"/>
    </location>
</feature>
<dbReference type="OrthoDB" id="5979581at2759"/>
<dbReference type="InterPro" id="IPR000719">
    <property type="entry name" value="Prot_kinase_dom"/>
</dbReference>
<reference evidence="4" key="1">
    <citation type="submission" date="2019-06" db="EMBL/GenBank/DDBJ databases">
        <authorList>
            <person name="Zheng W."/>
        </authorList>
    </citation>
    <scope>NUCLEOTIDE SEQUENCE</scope>
    <source>
        <strain evidence="4">QDHG01</strain>
    </source>
</reference>
<dbReference type="EMBL" id="RRYP01006866">
    <property type="protein sequence ID" value="TNV80915.1"/>
    <property type="molecule type" value="Genomic_DNA"/>
</dbReference>
<dbReference type="Proteomes" id="UP000785679">
    <property type="component" value="Unassembled WGS sequence"/>
</dbReference>
<dbReference type="Gene3D" id="1.10.510.10">
    <property type="entry name" value="Transferase(Phosphotransferase) domain 1"/>
    <property type="match status" value="1"/>
</dbReference>
<evidence type="ECO:0000256" key="1">
    <source>
        <dbReference type="ARBA" id="ARBA00023860"/>
    </source>
</evidence>
<evidence type="ECO:0000256" key="2">
    <source>
        <dbReference type="SAM" id="MobiDB-lite"/>
    </source>
</evidence>
<accession>A0A8J8T3Y2</accession>
<dbReference type="InterPro" id="IPR050235">
    <property type="entry name" value="CK1_Ser-Thr_kinase"/>
</dbReference>
<organism evidence="4 5">
    <name type="scientific">Halteria grandinella</name>
    <dbReference type="NCBI Taxonomy" id="5974"/>
    <lineage>
        <taxon>Eukaryota</taxon>
        <taxon>Sar</taxon>
        <taxon>Alveolata</taxon>
        <taxon>Ciliophora</taxon>
        <taxon>Intramacronucleata</taxon>
        <taxon>Spirotrichea</taxon>
        <taxon>Stichotrichia</taxon>
        <taxon>Sporadotrichida</taxon>
        <taxon>Halteriidae</taxon>
        <taxon>Halteria</taxon>
    </lineage>
</organism>
<dbReference type="PROSITE" id="PS50011">
    <property type="entry name" value="PROTEIN_KINASE_DOM"/>
    <property type="match status" value="1"/>
</dbReference>
<dbReference type="PANTHER" id="PTHR11909">
    <property type="entry name" value="CASEIN KINASE-RELATED"/>
    <property type="match status" value="1"/>
</dbReference>
<dbReference type="GO" id="GO:0004672">
    <property type="term" value="F:protein kinase activity"/>
    <property type="evidence" value="ECO:0007669"/>
    <property type="project" value="InterPro"/>
</dbReference>
<keyword evidence="5" id="KW-1185">Reference proteome</keyword>
<dbReference type="AlphaFoldDB" id="A0A8J8T3Y2"/>
<evidence type="ECO:0000313" key="5">
    <source>
        <dbReference type="Proteomes" id="UP000785679"/>
    </source>
</evidence>
<dbReference type="GO" id="GO:0005524">
    <property type="term" value="F:ATP binding"/>
    <property type="evidence" value="ECO:0007669"/>
    <property type="project" value="InterPro"/>
</dbReference>
<dbReference type="Pfam" id="PF00069">
    <property type="entry name" value="Pkinase"/>
    <property type="match status" value="1"/>
</dbReference>
<feature type="compositionally biased region" description="Basic and acidic residues" evidence="2">
    <location>
        <begin position="324"/>
        <end position="335"/>
    </location>
</feature>
<sequence length="575" mass="66467">MSITLRTESKEFQLEFLDLIKKKAPIILLYQEKEQGKKLIIKQIAPTTQPNPLIREAYYLNLCQGSQHVPKLYSGQNSISIAAEYVDHSLADYFTKFKDQSSRLSLSMIAWQMLNALQDLHNKGLLHQDVKPANFRVTDDNIVKVLGYKQMNEYRINGKHKAKGRFGAQGTPQYASINALQGYNLSRRDDIVSLGFTLMELVEPEHVPWKNFKDSKEILLEKRNFIQKGASYVHPSFKIIRQLIVLAHQLKFEEEPKYQAYCDLLLSLDQPFKQQKKVLLKHQPLSTKPQPLASFTFGAHLQSPAANHSKQQSRYRPQKIETSFVREDESKDTLHELPPPRSNTSQKRSQNRREQRDPNLAVNNLQNILESCRAQENFKQTYNNRNSLCMMEDPSFTQSARKESQFQSMIDRGMLPKIIEAQSFDRRPLVQILSPHYESFLDSASGAMRNSRSPFPTSARVSRQLSEDEVMMLDTAILDRNLLYQQQRGQRNWKDFIPSKHSQKSKNFIRLPHTSKHLQQASFISNKAVPVIQIDPQQLMPRKRKPSPLDVAPFYGIPFDCQIWKAAEKGFNPNN</sequence>
<gene>
    <name evidence="4" type="ORF">FGO68_gene3080</name>
</gene>
<comment type="caution">
    <text evidence="4">The sequence shown here is derived from an EMBL/GenBank/DDBJ whole genome shotgun (WGS) entry which is preliminary data.</text>
</comment>
<feature type="domain" description="Protein kinase" evidence="3">
    <location>
        <begin position="1"/>
        <end position="285"/>
    </location>
</feature>
<evidence type="ECO:0000313" key="4">
    <source>
        <dbReference type="EMBL" id="TNV80915.1"/>
    </source>
</evidence>
<dbReference type="SMART" id="SM00220">
    <property type="entry name" value="S_TKc"/>
    <property type="match status" value="1"/>
</dbReference>
<proteinExistence type="predicted"/>
<name>A0A8J8T3Y2_HALGN</name>
<dbReference type="InterPro" id="IPR011009">
    <property type="entry name" value="Kinase-like_dom_sf"/>
</dbReference>